<gene>
    <name evidence="1" type="ORF">DPX16_22232</name>
</gene>
<organism evidence="1 2">
    <name type="scientific">Anabarilius grahami</name>
    <name type="common">Kanglang fish</name>
    <name type="synonym">Barilius grahami</name>
    <dbReference type="NCBI Taxonomy" id="495550"/>
    <lineage>
        <taxon>Eukaryota</taxon>
        <taxon>Metazoa</taxon>
        <taxon>Chordata</taxon>
        <taxon>Craniata</taxon>
        <taxon>Vertebrata</taxon>
        <taxon>Euteleostomi</taxon>
        <taxon>Actinopterygii</taxon>
        <taxon>Neopterygii</taxon>
        <taxon>Teleostei</taxon>
        <taxon>Ostariophysi</taxon>
        <taxon>Cypriniformes</taxon>
        <taxon>Xenocyprididae</taxon>
        <taxon>Xenocypridinae</taxon>
        <taxon>Xenocypridinae incertae sedis</taxon>
        <taxon>Anabarilius</taxon>
    </lineage>
</organism>
<protein>
    <submittedName>
        <fullName evidence="1">Uncharacterized protein</fullName>
    </submittedName>
</protein>
<keyword evidence="2" id="KW-1185">Reference proteome</keyword>
<comment type="caution">
    <text evidence="1">The sequence shown here is derived from an EMBL/GenBank/DDBJ whole genome shotgun (WGS) entry which is preliminary data.</text>
</comment>
<evidence type="ECO:0000313" key="2">
    <source>
        <dbReference type="Proteomes" id="UP000281406"/>
    </source>
</evidence>
<accession>A0A3N0XNU1</accession>
<name>A0A3N0XNU1_ANAGA</name>
<proteinExistence type="predicted"/>
<evidence type="ECO:0000313" key="1">
    <source>
        <dbReference type="EMBL" id="ROI81997.1"/>
    </source>
</evidence>
<sequence length="80" mass="9639">MERWMVCVGEDRDCRHWLSVCSQQVHCPMRLRGRPDRITRNLRDKAIDKLNQREWPLSCLSETKRCQRNLKLEVVGQAFR</sequence>
<reference evidence="1 2" key="1">
    <citation type="submission" date="2018-10" db="EMBL/GenBank/DDBJ databases">
        <title>Genome assembly for a Yunnan-Guizhou Plateau 3E fish, Anabarilius grahami (Regan), and its evolutionary and genetic applications.</title>
        <authorList>
            <person name="Jiang W."/>
        </authorList>
    </citation>
    <scope>NUCLEOTIDE SEQUENCE [LARGE SCALE GENOMIC DNA]</scope>
    <source>
        <strain evidence="1">AG-KIZ</strain>
        <tissue evidence="1">Muscle</tissue>
    </source>
</reference>
<dbReference type="Proteomes" id="UP000281406">
    <property type="component" value="Unassembled WGS sequence"/>
</dbReference>
<dbReference type="AlphaFoldDB" id="A0A3N0XNU1"/>
<dbReference type="EMBL" id="RJVU01067793">
    <property type="protein sequence ID" value="ROI81997.1"/>
    <property type="molecule type" value="Genomic_DNA"/>
</dbReference>